<dbReference type="Pfam" id="PF03459">
    <property type="entry name" value="TOBE"/>
    <property type="match status" value="1"/>
</dbReference>
<dbReference type="PROSITE" id="PS51866">
    <property type="entry name" value="MOP"/>
    <property type="match status" value="1"/>
</dbReference>
<evidence type="ECO:0000256" key="2">
    <source>
        <dbReference type="ARBA" id="ARBA00022505"/>
    </source>
</evidence>
<feature type="domain" description="ABC transporter" evidence="6">
    <location>
        <begin position="1"/>
        <end position="237"/>
    </location>
</feature>
<dbReference type="GO" id="GO:0015689">
    <property type="term" value="P:molybdate ion transport"/>
    <property type="evidence" value="ECO:0007669"/>
    <property type="project" value="InterPro"/>
</dbReference>
<keyword evidence="3" id="KW-0547">Nucleotide-binding</keyword>
<evidence type="ECO:0000256" key="3">
    <source>
        <dbReference type="ARBA" id="ARBA00022741"/>
    </source>
</evidence>
<dbReference type="PROSITE" id="PS00211">
    <property type="entry name" value="ABC_TRANSPORTER_1"/>
    <property type="match status" value="1"/>
</dbReference>
<comment type="caution">
    <text evidence="8">The sequence shown here is derived from an EMBL/GenBank/DDBJ whole genome shotgun (WGS) entry which is preliminary data.</text>
</comment>
<dbReference type="SMART" id="SM00382">
    <property type="entry name" value="AAA"/>
    <property type="match status" value="1"/>
</dbReference>
<dbReference type="InterPro" id="IPR003593">
    <property type="entry name" value="AAA+_ATPase"/>
</dbReference>
<proteinExistence type="predicted"/>
<dbReference type="PANTHER" id="PTHR42781:SF4">
    <property type="entry name" value="SPERMIDINE_PUTRESCINE IMPORT ATP-BINDING PROTEIN POTA"/>
    <property type="match status" value="1"/>
</dbReference>
<dbReference type="RefSeq" id="WP_118913481.1">
    <property type="nucleotide sequence ID" value="NZ_CBCRVH010000009.1"/>
</dbReference>
<dbReference type="GO" id="GO:0005524">
    <property type="term" value="F:ATP binding"/>
    <property type="evidence" value="ECO:0007669"/>
    <property type="project" value="UniProtKB-KW"/>
</dbReference>
<dbReference type="InterPro" id="IPR005116">
    <property type="entry name" value="Transp-assoc_OB_typ1"/>
</dbReference>
<feature type="domain" description="Mop" evidence="7">
    <location>
        <begin position="292"/>
        <end position="356"/>
    </location>
</feature>
<evidence type="ECO:0000256" key="1">
    <source>
        <dbReference type="ARBA" id="ARBA00022448"/>
    </source>
</evidence>
<protein>
    <submittedName>
        <fullName evidence="8">ABC transporter ATP-binding protein</fullName>
    </submittedName>
</protein>
<evidence type="ECO:0000259" key="6">
    <source>
        <dbReference type="PROSITE" id="PS50893"/>
    </source>
</evidence>
<dbReference type="InterPro" id="IPR008995">
    <property type="entry name" value="Mo/tungstate-bd_C_term_dom"/>
</dbReference>
<evidence type="ECO:0000313" key="9">
    <source>
        <dbReference type="Proteomes" id="UP000285376"/>
    </source>
</evidence>
<dbReference type="SUPFAM" id="SSF50331">
    <property type="entry name" value="MOP-like"/>
    <property type="match status" value="1"/>
</dbReference>
<dbReference type="Gene3D" id="2.40.50.100">
    <property type="match status" value="1"/>
</dbReference>
<dbReference type="Proteomes" id="UP000285376">
    <property type="component" value="Unassembled WGS sequence"/>
</dbReference>
<dbReference type="InterPro" id="IPR017871">
    <property type="entry name" value="ABC_transporter-like_CS"/>
</dbReference>
<dbReference type="EMBL" id="QWLM01000008">
    <property type="protein sequence ID" value="RHW45734.1"/>
    <property type="molecule type" value="Genomic_DNA"/>
</dbReference>
<reference evidence="8 9" key="1">
    <citation type="submission" date="2018-08" db="EMBL/GenBank/DDBJ databases">
        <title>Whole genome sequence analysis of Dermacoccus abyssi bacteria isolated from Deep Mariana trench Micromonospora spp reveals genes involved in the environmental adaptation and production of secondary metabolites.</title>
        <authorList>
            <person name="Abdel-Mageed W.M."/>
            <person name="Lehri B."/>
            <person name="Nouioui I."/>
            <person name="Goodfellow I."/>
            <person name="Jaspars M."/>
            <person name="Karlyshev A."/>
        </authorList>
    </citation>
    <scope>NUCLEOTIDE SEQUENCE [LARGE SCALE GENOMIC DNA]</scope>
    <source>
        <strain evidence="8 9">MT1.1</strain>
    </source>
</reference>
<dbReference type="SUPFAM" id="SSF52540">
    <property type="entry name" value="P-loop containing nucleoside triphosphate hydrolases"/>
    <property type="match status" value="1"/>
</dbReference>
<name>A0A417Z4V0_9MICO</name>
<accession>A0A417Z4V0</accession>
<keyword evidence="1" id="KW-0813">Transport</keyword>
<dbReference type="Pfam" id="PF00005">
    <property type="entry name" value="ABC_tran"/>
    <property type="match status" value="1"/>
</dbReference>
<gene>
    <name evidence="8" type="ORF">D1832_08525</name>
</gene>
<dbReference type="AlphaFoldDB" id="A0A417Z4V0"/>
<keyword evidence="2 5" id="KW-0500">Molybdenum</keyword>
<dbReference type="PANTHER" id="PTHR42781">
    <property type="entry name" value="SPERMIDINE/PUTRESCINE IMPORT ATP-BINDING PROTEIN POTA"/>
    <property type="match status" value="1"/>
</dbReference>
<dbReference type="InterPro" id="IPR027417">
    <property type="entry name" value="P-loop_NTPase"/>
</dbReference>
<evidence type="ECO:0000256" key="5">
    <source>
        <dbReference type="PROSITE-ProRule" id="PRU01213"/>
    </source>
</evidence>
<dbReference type="PROSITE" id="PS50893">
    <property type="entry name" value="ABC_TRANSPORTER_2"/>
    <property type="match status" value="1"/>
</dbReference>
<organism evidence="8 9">
    <name type="scientific">Dermacoccus abyssi</name>
    <dbReference type="NCBI Taxonomy" id="322596"/>
    <lineage>
        <taxon>Bacteria</taxon>
        <taxon>Bacillati</taxon>
        <taxon>Actinomycetota</taxon>
        <taxon>Actinomycetes</taxon>
        <taxon>Micrococcales</taxon>
        <taxon>Dermacoccaceae</taxon>
        <taxon>Dermacoccus</taxon>
    </lineage>
</organism>
<evidence type="ECO:0000259" key="7">
    <source>
        <dbReference type="PROSITE" id="PS51866"/>
    </source>
</evidence>
<evidence type="ECO:0000313" key="8">
    <source>
        <dbReference type="EMBL" id="RHW45734.1"/>
    </source>
</evidence>
<dbReference type="InterPro" id="IPR050093">
    <property type="entry name" value="ABC_SmlMolc_Importer"/>
</dbReference>
<dbReference type="InterPro" id="IPR004606">
    <property type="entry name" value="Mop_domain"/>
</dbReference>
<dbReference type="GO" id="GO:0016887">
    <property type="term" value="F:ATP hydrolysis activity"/>
    <property type="evidence" value="ECO:0007669"/>
    <property type="project" value="InterPro"/>
</dbReference>
<dbReference type="InterPro" id="IPR003439">
    <property type="entry name" value="ABC_transporter-like_ATP-bd"/>
</dbReference>
<keyword evidence="4 8" id="KW-0067">ATP-binding</keyword>
<evidence type="ECO:0000256" key="4">
    <source>
        <dbReference type="ARBA" id="ARBA00022840"/>
    </source>
</evidence>
<dbReference type="Gene3D" id="3.40.50.300">
    <property type="entry name" value="P-loop containing nucleotide triphosphate hydrolases"/>
    <property type="match status" value="1"/>
</dbReference>
<sequence length="356" mass="37254">MTGLSLAGTTRRGNFILHAALDAAPGEVIGVLGPNGSGKTTLLEVLAGLTPLAEGALHVGGERWDDGARHLPPRARRVGMMTARGDLFPHLSALDNVAFGLRARGASKEAARARAREELSRVGLAADLAGRRPDALSSGQAQRVALARALALDPSVLLLDEPLSAIDARGRDDLRALLGERLRDQQDVVTLLVTHDAVEALTLADRLVFLDGGHLSDGGTPSEVVRRPRSPFAARLVGLNLWRGRVVDGATLVTADGARITAAGGEHPPAGDLEHLAAFAPSSVSLWPSRPEGSPRNTWAVRVAQIEHTGTSARVHLTGDADLVADVTLDAVADLSLAPGVPVHATVKATEVTFYH</sequence>